<name>A0A197JEF6_9FUNG</name>
<feature type="region of interest" description="Disordered" evidence="2">
    <location>
        <begin position="1"/>
        <end position="71"/>
    </location>
</feature>
<dbReference type="OrthoDB" id="2434648at2759"/>
<dbReference type="EMBL" id="KV442138">
    <property type="protein sequence ID" value="OAQ22876.1"/>
    <property type="molecule type" value="Genomic_DNA"/>
</dbReference>
<proteinExistence type="predicted"/>
<keyword evidence="4" id="KW-1185">Reference proteome</keyword>
<keyword evidence="1" id="KW-0175">Coiled coil</keyword>
<evidence type="ECO:0000256" key="1">
    <source>
        <dbReference type="SAM" id="Coils"/>
    </source>
</evidence>
<sequence>MPKKPQMTLRSGKALANAAPVLPQSRSDRRSQTLMLDDEEEEPLIRKRLRRSYQQTSSSSVSDHHGNNDDRQKELSLLAATLPSASTASRNASPTSAQNAMALTFLMSPPSSIQQNQQSSYRLQPPTLHPPLSQISANTPIARIVAQTGQWKTLAPKQDVKGKGTKQTEVKGEKQQLTRFWRRPEINALVDWVLIPGNYESLRVENAKKAGRTVNDVYGDAARYVRERVGWTKTGDEDNYDAATARKDVDYIKKKFSATYSRVFNMTGNGTIDDATTVPQRAHPECPNFYEMLPIFRTPSLSKPINTTTAHSTGPTAIAKAGVAEIIDTELSDDEPTQNLISVMGSLTQVLGSLSGNSTGASSSGRDYFINRIEQLERKLEQQNELITQQKDIICGLQIKLARAGIPF</sequence>
<dbReference type="Proteomes" id="UP000078512">
    <property type="component" value="Unassembled WGS sequence"/>
</dbReference>
<dbReference type="AlphaFoldDB" id="A0A197JEF6"/>
<accession>A0A197JEF6</accession>
<feature type="compositionally biased region" description="Basic and acidic residues" evidence="2">
    <location>
        <begin position="62"/>
        <end position="71"/>
    </location>
</feature>
<protein>
    <submittedName>
        <fullName evidence="3">Uncharacterized protein</fullName>
    </submittedName>
</protein>
<feature type="coiled-coil region" evidence="1">
    <location>
        <begin position="366"/>
        <end position="393"/>
    </location>
</feature>
<organism evidence="3 4">
    <name type="scientific">Linnemannia elongata AG-77</name>
    <dbReference type="NCBI Taxonomy" id="1314771"/>
    <lineage>
        <taxon>Eukaryota</taxon>
        <taxon>Fungi</taxon>
        <taxon>Fungi incertae sedis</taxon>
        <taxon>Mucoromycota</taxon>
        <taxon>Mortierellomycotina</taxon>
        <taxon>Mortierellomycetes</taxon>
        <taxon>Mortierellales</taxon>
        <taxon>Mortierellaceae</taxon>
        <taxon>Linnemannia</taxon>
    </lineage>
</organism>
<evidence type="ECO:0000313" key="4">
    <source>
        <dbReference type="Proteomes" id="UP000078512"/>
    </source>
</evidence>
<gene>
    <name evidence="3" type="ORF">K457DRAFT_36932</name>
</gene>
<evidence type="ECO:0000313" key="3">
    <source>
        <dbReference type="EMBL" id="OAQ22876.1"/>
    </source>
</evidence>
<reference evidence="3 4" key="1">
    <citation type="submission" date="2016-05" db="EMBL/GenBank/DDBJ databases">
        <title>Genome sequencing reveals origins of a unique bacterial endosymbiosis in the earliest lineages of terrestrial Fungi.</title>
        <authorList>
            <consortium name="DOE Joint Genome Institute"/>
            <person name="Uehling J."/>
            <person name="Gryganskyi A."/>
            <person name="Hameed K."/>
            <person name="Tschaplinski T."/>
            <person name="Misztal P."/>
            <person name="Wu S."/>
            <person name="Desiro A."/>
            <person name="Vande Pol N."/>
            <person name="Du Z.-Y."/>
            <person name="Zienkiewicz A."/>
            <person name="Zienkiewicz K."/>
            <person name="Morin E."/>
            <person name="Tisserant E."/>
            <person name="Splivallo R."/>
            <person name="Hainaut M."/>
            <person name="Henrissat B."/>
            <person name="Ohm R."/>
            <person name="Kuo A."/>
            <person name="Yan J."/>
            <person name="Lipzen A."/>
            <person name="Nolan M."/>
            <person name="Labutti K."/>
            <person name="Barry K."/>
            <person name="Goldstein A."/>
            <person name="Labbe J."/>
            <person name="Schadt C."/>
            <person name="Tuskan G."/>
            <person name="Grigoriev I."/>
            <person name="Martin F."/>
            <person name="Vilgalys R."/>
            <person name="Bonito G."/>
        </authorList>
    </citation>
    <scope>NUCLEOTIDE SEQUENCE [LARGE SCALE GENOMIC DNA]</scope>
    <source>
        <strain evidence="3 4">AG-77</strain>
    </source>
</reference>
<evidence type="ECO:0000256" key="2">
    <source>
        <dbReference type="SAM" id="MobiDB-lite"/>
    </source>
</evidence>